<feature type="transmembrane region" description="Helical" evidence="1">
    <location>
        <begin position="341"/>
        <end position="361"/>
    </location>
</feature>
<feature type="transmembrane region" description="Helical" evidence="1">
    <location>
        <begin position="373"/>
        <end position="393"/>
    </location>
</feature>
<sequence length="425" mass="46132">MHSGRLFRSHNATTCGNADQHHWLSYSATMSNNLPPLRGRMVARDPEEGHRAATPLELLFDLCFVAAVGQAAVQLHHGLSEGHFAPTAFGYMMVFFAIWWAWMNFTWFASAYDTDDVPYRLLTLLQMGGVLVLAAGVPATFHDYDFRIVTFGYVVMRVAMIAQWLRAAAEHPESRGCTLRYAGGIAIVQVGWLLRLLLPHPYGEIGFLVLVAAELAVPAVAERHSQTNWHPHHIAERYGLFTIISLGEVVLAVTAAMQEDVADGGWSAGLLEIGIGGLLMIFAMWWIYFKHSAVQHLRESVKNALTWGYSHIFVFASVAAVGAGLEVAIDAHAHKAHVDEVSAALTLAVPLVVYLLLIGLLHTGYADAGRSTTLISVIGAVLLLATALLAHALGISLTVLLLGVLLALILTVGLLTQRRPVSAAE</sequence>
<keyword evidence="3" id="KW-1185">Reference proteome</keyword>
<dbReference type="InterPro" id="IPR010640">
    <property type="entry name" value="Low_temperature_requirement_A"/>
</dbReference>
<accession>A0A1I6RPR8</accession>
<dbReference type="EMBL" id="FOZX01000003">
    <property type="protein sequence ID" value="SFS66721.1"/>
    <property type="molecule type" value="Genomic_DNA"/>
</dbReference>
<organism evidence="2 3">
    <name type="scientific">Saccharopolyspora flava</name>
    <dbReference type="NCBI Taxonomy" id="95161"/>
    <lineage>
        <taxon>Bacteria</taxon>
        <taxon>Bacillati</taxon>
        <taxon>Actinomycetota</taxon>
        <taxon>Actinomycetes</taxon>
        <taxon>Pseudonocardiales</taxon>
        <taxon>Pseudonocardiaceae</taxon>
        <taxon>Saccharopolyspora</taxon>
    </lineage>
</organism>
<evidence type="ECO:0000313" key="3">
    <source>
        <dbReference type="Proteomes" id="UP000198852"/>
    </source>
</evidence>
<dbReference type="AlphaFoldDB" id="A0A1I6RPR8"/>
<feature type="transmembrane region" description="Helical" evidence="1">
    <location>
        <begin position="309"/>
        <end position="329"/>
    </location>
</feature>
<feature type="transmembrane region" description="Helical" evidence="1">
    <location>
        <begin position="177"/>
        <end position="194"/>
    </location>
</feature>
<feature type="transmembrane region" description="Helical" evidence="1">
    <location>
        <begin position="121"/>
        <end position="140"/>
    </location>
</feature>
<evidence type="ECO:0000256" key="1">
    <source>
        <dbReference type="SAM" id="Phobius"/>
    </source>
</evidence>
<gene>
    <name evidence="2" type="ORF">SAMN05660874_02483</name>
</gene>
<feature type="transmembrane region" description="Helical" evidence="1">
    <location>
        <begin position="238"/>
        <end position="257"/>
    </location>
</feature>
<feature type="transmembrane region" description="Helical" evidence="1">
    <location>
        <begin position="399"/>
        <end position="416"/>
    </location>
</feature>
<dbReference type="PANTHER" id="PTHR36840:SF1">
    <property type="entry name" value="BLL5714 PROTEIN"/>
    <property type="match status" value="1"/>
</dbReference>
<feature type="transmembrane region" description="Helical" evidence="1">
    <location>
        <begin position="88"/>
        <end position="109"/>
    </location>
</feature>
<keyword evidence="1" id="KW-0472">Membrane</keyword>
<keyword evidence="1" id="KW-0812">Transmembrane</keyword>
<proteinExistence type="predicted"/>
<keyword evidence="1" id="KW-1133">Transmembrane helix</keyword>
<dbReference type="STRING" id="95161.SAMN05660874_02483"/>
<feature type="transmembrane region" description="Helical" evidence="1">
    <location>
        <begin position="200"/>
        <end position="217"/>
    </location>
</feature>
<protein>
    <submittedName>
        <fullName evidence="2">Low temperature requirement protein LtrA</fullName>
    </submittedName>
</protein>
<dbReference type="Proteomes" id="UP000198852">
    <property type="component" value="Unassembled WGS sequence"/>
</dbReference>
<dbReference type="Pfam" id="PF06772">
    <property type="entry name" value="LtrA"/>
    <property type="match status" value="1"/>
</dbReference>
<evidence type="ECO:0000313" key="2">
    <source>
        <dbReference type="EMBL" id="SFS66721.1"/>
    </source>
</evidence>
<name>A0A1I6RPR8_9PSEU</name>
<feature type="transmembrane region" description="Helical" evidence="1">
    <location>
        <begin position="269"/>
        <end position="288"/>
    </location>
</feature>
<feature type="transmembrane region" description="Helical" evidence="1">
    <location>
        <begin position="146"/>
        <end position="165"/>
    </location>
</feature>
<reference evidence="3" key="1">
    <citation type="submission" date="2016-10" db="EMBL/GenBank/DDBJ databases">
        <authorList>
            <person name="Varghese N."/>
            <person name="Submissions S."/>
        </authorList>
    </citation>
    <scope>NUCLEOTIDE SEQUENCE [LARGE SCALE GENOMIC DNA]</scope>
    <source>
        <strain evidence="3">DSM 44771</strain>
    </source>
</reference>
<dbReference type="PANTHER" id="PTHR36840">
    <property type="entry name" value="BLL5714 PROTEIN"/>
    <property type="match status" value="1"/>
</dbReference>